<evidence type="ECO:0000313" key="1">
    <source>
        <dbReference type="EMBL" id="KAH7856247.1"/>
    </source>
</evidence>
<gene>
    <name evidence="1" type="ORF">Vadar_034460</name>
</gene>
<reference evidence="1 2" key="1">
    <citation type="journal article" date="2021" name="Hortic Res">
        <title>High-quality reference genome and annotation aids understanding of berry development for evergreen blueberry (Vaccinium darrowii).</title>
        <authorList>
            <person name="Yu J."/>
            <person name="Hulse-Kemp A.M."/>
            <person name="Babiker E."/>
            <person name="Staton M."/>
        </authorList>
    </citation>
    <scope>NUCLEOTIDE SEQUENCE [LARGE SCALE GENOMIC DNA]</scope>
    <source>
        <strain evidence="2">cv. NJ 8807/NJ 8810</strain>
        <tissue evidence="1">Young leaf</tissue>
    </source>
</reference>
<dbReference type="EMBL" id="CM037161">
    <property type="protein sequence ID" value="KAH7856247.1"/>
    <property type="molecule type" value="Genomic_DNA"/>
</dbReference>
<evidence type="ECO:0000313" key="2">
    <source>
        <dbReference type="Proteomes" id="UP000828048"/>
    </source>
</evidence>
<name>A0ACB7YS15_9ERIC</name>
<dbReference type="Proteomes" id="UP000828048">
    <property type="component" value="Chromosome 11"/>
</dbReference>
<proteinExistence type="predicted"/>
<keyword evidence="2" id="KW-1185">Reference proteome</keyword>
<comment type="caution">
    <text evidence="1">The sequence shown here is derived from an EMBL/GenBank/DDBJ whole genome shotgun (WGS) entry which is preliminary data.</text>
</comment>
<organism evidence="1 2">
    <name type="scientific">Vaccinium darrowii</name>
    <dbReference type="NCBI Taxonomy" id="229202"/>
    <lineage>
        <taxon>Eukaryota</taxon>
        <taxon>Viridiplantae</taxon>
        <taxon>Streptophyta</taxon>
        <taxon>Embryophyta</taxon>
        <taxon>Tracheophyta</taxon>
        <taxon>Spermatophyta</taxon>
        <taxon>Magnoliopsida</taxon>
        <taxon>eudicotyledons</taxon>
        <taxon>Gunneridae</taxon>
        <taxon>Pentapetalae</taxon>
        <taxon>asterids</taxon>
        <taxon>Ericales</taxon>
        <taxon>Ericaceae</taxon>
        <taxon>Vaccinioideae</taxon>
        <taxon>Vaccinieae</taxon>
        <taxon>Vaccinium</taxon>
    </lineage>
</organism>
<accession>A0ACB7YS15</accession>
<protein>
    <submittedName>
        <fullName evidence="1">Uncharacterized protein</fullName>
    </submittedName>
</protein>
<sequence>MYSGLPDELWRRILEIGIQTHDKNSSLSYKDLCCLSITCRRLNRLSNEESLWSCLLSSDFPQFQNNPTKTHLLSSSSSCNNNHPSPNSSSKSQYKIRFERDRARKLAAHQRAVLRIESQIAECSRKLQEIQLRAAEETEKLKTTIAEVSNLRKARQASVALNVWQPEVIRGRHKQIVEQCAVSADSRIHALEMEVRLCKQQITGLDKAYRDERRRLDAAKEQLESIKYHPLRDYAPASDRVDERGIKRKKLRKEHINWAATQVKGDRNQ</sequence>